<gene>
    <name evidence="2" type="ORF">AB8O55_24500</name>
</gene>
<sequence>MRIKKFATTLVLTAAGMSVLGAGTALAAEYRNEVWATGLTHEQCQQRLDTAINHDHRVHGGGCFDWDKDGKWNLEVMVKA</sequence>
<comment type="caution">
    <text evidence="2">The sequence shown here is derived from an EMBL/GenBank/DDBJ whole genome shotgun (WGS) entry which is preliminary data.</text>
</comment>
<feature type="chain" id="PRO_5047262384" evidence="1">
    <location>
        <begin position="28"/>
        <end position="80"/>
    </location>
</feature>
<organism evidence="2 3">
    <name type="scientific">Saccharopolyspora cebuensis</name>
    <dbReference type="NCBI Taxonomy" id="418759"/>
    <lineage>
        <taxon>Bacteria</taxon>
        <taxon>Bacillati</taxon>
        <taxon>Actinomycetota</taxon>
        <taxon>Actinomycetes</taxon>
        <taxon>Pseudonocardiales</taxon>
        <taxon>Pseudonocardiaceae</taxon>
        <taxon>Saccharopolyspora</taxon>
    </lineage>
</organism>
<evidence type="ECO:0000313" key="3">
    <source>
        <dbReference type="Proteomes" id="UP001564626"/>
    </source>
</evidence>
<name>A0ABV4CQ71_9PSEU</name>
<feature type="signal peptide" evidence="1">
    <location>
        <begin position="1"/>
        <end position="27"/>
    </location>
</feature>
<keyword evidence="1" id="KW-0732">Signal</keyword>
<dbReference type="Proteomes" id="UP001564626">
    <property type="component" value="Unassembled WGS sequence"/>
</dbReference>
<protein>
    <submittedName>
        <fullName evidence="2">Uncharacterized protein</fullName>
    </submittedName>
</protein>
<reference evidence="2 3" key="1">
    <citation type="submission" date="2024-08" db="EMBL/GenBank/DDBJ databases">
        <title>Genome mining of Saccharopolyspora cebuensis PGLac3 from Nigerian medicinal plant.</title>
        <authorList>
            <person name="Ezeobiora C.E."/>
            <person name="Igbokwe N.H."/>
            <person name="Amin D.H."/>
            <person name="Mendie U.E."/>
        </authorList>
    </citation>
    <scope>NUCLEOTIDE SEQUENCE [LARGE SCALE GENOMIC DNA]</scope>
    <source>
        <strain evidence="2 3">PGLac3</strain>
    </source>
</reference>
<evidence type="ECO:0000313" key="2">
    <source>
        <dbReference type="EMBL" id="MEY8042578.1"/>
    </source>
</evidence>
<proteinExistence type="predicted"/>
<evidence type="ECO:0000256" key="1">
    <source>
        <dbReference type="SAM" id="SignalP"/>
    </source>
</evidence>
<dbReference type="EMBL" id="JBGEHV010000060">
    <property type="protein sequence ID" value="MEY8042578.1"/>
    <property type="molecule type" value="Genomic_DNA"/>
</dbReference>
<dbReference type="RefSeq" id="WP_345359817.1">
    <property type="nucleotide sequence ID" value="NZ_BAABII010000004.1"/>
</dbReference>
<accession>A0ABV4CQ71</accession>
<keyword evidence="3" id="KW-1185">Reference proteome</keyword>